<evidence type="ECO:0000256" key="8">
    <source>
        <dbReference type="ARBA" id="ARBA00048679"/>
    </source>
</evidence>
<dbReference type="EC" id="2.7.11.1" evidence="1"/>
<accession>A0A397AXC9</accession>
<keyword evidence="2" id="KW-0723">Serine/threonine-protein kinase</keyword>
<name>A0A397AXC9_APHAT</name>
<evidence type="ECO:0000256" key="6">
    <source>
        <dbReference type="ARBA" id="ARBA00022840"/>
    </source>
</evidence>
<proteinExistence type="predicted"/>
<evidence type="ECO:0000256" key="4">
    <source>
        <dbReference type="ARBA" id="ARBA00022741"/>
    </source>
</evidence>
<protein>
    <recommendedName>
        <fullName evidence="1">non-specific serine/threonine protein kinase</fullName>
        <ecNumber evidence="1">2.7.11.1</ecNumber>
    </recommendedName>
</protein>
<evidence type="ECO:0000256" key="2">
    <source>
        <dbReference type="ARBA" id="ARBA00022527"/>
    </source>
</evidence>
<evidence type="ECO:0000256" key="7">
    <source>
        <dbReference type="ARBA" id="ARBA00047899"/>
    </source>
</evidence>
<organism evidence="11 12">
    <name type="scientific">Aphanomyces astaci</name>
    <name type="common">Crayfish plague agent</name>
    <dbReference type="NCBI Taxonomy" id="112090"/>
    <lineage>
        <taxon>Eukaryota</taxon>
        <taxon>Sar</taxon>
        <taxon>Stramenopiles</taxon>
        <taxon>Oomycota</taxon>
        <taxon>Saprolegniomycetes</taxon>
        <taxon>Saprolegniales</taxon>
        <taxon>Verrucalvaceae</taxon>
        <taxon>Aphanomyces</taxon>
    </lineage>
</organism>
<dbReference type="Proteomes" id="UP000265427">
    <property type="component" value="Unassembled WGS sequence"/>
</dbReference>
<feature type="compositionally biased region" description="Polar residues" evidence="9">
    <location>
        <begin position="452"/>
        <end position="462"/>
    </location>
</feature>
<evidence type="ECO:0000256" key="3">
    <source>
        <dbReference type="ARBA" id="ARBA00022679"/>
    </source>
</evidence>
<keyword evidence="4" id="KW-0547">Nucleotide-binding</keyword>
<dbReference type="PROSITE" id="PS50011">
    <property type="entry name" value="PROTEIN_KINASE_DOM"/>
    <property type="match status" value="1"/>
</dbReference>
<dbReference type="VEuPathDB" id="FungiDB:H257_03679"/>
<dbReference type="SMART" id="SM00220">
    <property type="entry name" value="S_TKc"/>
    <property type="match status" value="1"/>
</dbReference>
<keyword evidence="3" id="KW-0808">Transferase</keyword>
<keyword evidence="5" id="KW-0418">Kinase</keyword>
<reference evidence="11 12" key="1">
    <citation type="submission" date="2018-08" db="EMBL/GenBank/DDBJ databases">
        <title>Aphanomyces genome sequencing and annotation.</title>
        <authorList>
            <person name="Minardi D."/>
            <person name="Oidtmann B."/>
            <person name="Van Der Giezen M."/>
            <person name="Studholme D.J."/>
        </authorList>
    </citation>
    <scope>NUCLEOTIDE SEQUENCE [LARGE SCALE GENOMIC DNA]</scope>
    <source>
        <strain evidence="11 12">Kv</strain>
    </source>
</reference>
<gene>
    <name evidence="11" type="ORF">DYB36_001357</name>
</gene>
<dbReference type="GO" id="GO:0005524">
    <property type="term" value="F:ATP binding"/>
    <property type="evidence" value="ECO:0007669"/>
    <property type="project" value="UniProtKB-KW"/>
</dbReference>
<keyword evidence="6" id="KW-0067">ATP-binding</keyword>
<comment type="catalytic activity">
    <reaction evidence="8">
        <text>L-seryl-[protein] + ATP = O-phospho-L-seryl-[protein] + ADP + H(+)</text>
        <dbReference type="Rhea" id="RHEA:17989"/>
        <dbReference type="Rhea" id="RHEA-COMP:9863"/>
        <dbReference type="Rhea" id="RHEA-COMP:11604"/>
        <dbReference type="ChEBI" id="CHEBI:15378"/>
        <dbReference type="ChEBI" id="CHEBI:29999"/>
        <dbReference type="ChEBI" id="CHEBI:30616"/>
        <dbReference type="ChEBI" id="CHEBI:83421"/>
        <dbReference type="ChEBI" id="CHEBI:456216"/>
        <dbReference type="EC" id="2.7.11.1"/>
    </reaction>
</comment>
<dbReference type="Pfam" id="PF00069">
    <property type="entry name" value="Pkinase"/>
    <property type="match status" value="1"/>
</dbReference>
<evidence type="ECO:0000259" key="10">
    <source>
        <dbReference type="PROSITE" id="PS50011"/>
    </source>
</evidence>
<dbReference type="GO" id="GO:0004674">
    <property type="term" value="F:protein serine/threonine kinase activity"/>
    <property type="evidence" value="ECO:0007669"/>
    <property type="project" value="UniProtKB-KW"/>
</dbReference>
<evidence type="ECO:0000256" key="1">
    <source>
        <dbReference type="ARBA" id="ARBA00012513"/>
    </source>
</evidence>
<evidence type="ECO:0000313" key="11">
    <source>
        <dbReference type="EMBL" id="RHY10529.1"/>
    </source>
</evidence>
<dbReference type="Gene3D" id="1.10.510.10">
    <property type="entry name" value="Transferase(Phosphotransferase) domain 1"/>
    <property type="match status" value="1"/>
</dbReference>
<dbReference type="AlphaFoldDB" id="A0A397AXC9"/>
<feature type="region of interest" description="Disordered" evidence="9">
    <location>
        <begin position="435"/>
        <end position="462"/>
    </location>
</feature>
<dbReference type="SUPFAM" id="SSF56112">
    <property type="entry name" value="Protein kinase-like (PK-like)"/>
    <property type="match status" value="1"/>
</dbReference>
<evidence type="ECO:0000256" key="5">
    <source>
        <dbReference type="ARBA" id="ARBA00022777"/>
    </source>
</evidence>
<comment type="caution">
    <text evidence="11">The sequence shown here is derived from an EMBL/GenBank/DDBJ whole genome shotgun (WGS) entry which is preliminary data.</text>
</comment>
<dbReference type="PANTHER" id="PTHR24343">
    <property type="entry name" value="SERINE/THREONINE KINASE"/>
    <property type="match status" value="1"/>
</dbReference>
<evidence type="ECO:0000256" key="9">
    <source>
        <dbReference type="SAM" id="MobiDB-lite"/>
    </source>
</evidence>
<comment type="catalytic activity">
    <reaction evidence="7">
        <text>L-threonyl-[protein] + ATP = O-phospho-L-threonyl-[protein] + ADP + H(+)</text>
        <dbReference type="Rhea" id="RHEA:46608"/>
        <dbReference type="Rhea" id="RHEA-COMP:11060"/>
        <dbReference type="Rhea" id="RHEA-COMP:11605"/>
        <dbReference type="ChEBI" id="CHEBI:15378"/>
        <dbReference type="ChEBI" id="CHEBI:30013"/>
        <dbReference type="ChEBI" id="CHEBI:30616"/>
        <dbReference type="ChEBI" id="CHEBI:61977"/>
        <dbReference type="ChEBI" id="CHEBI:456216"/>
        <dbReference type="EC" id="2.7.11.1"/>
    </reaction>
</comment>
<dbReference type="EMBL" id="QUSZ01005251">
    <property type="protein sequence ID" value="RHY10529.1"/>
    <property type="molecule type" value="Genomic_DNA"/>
</dbReference>
<feature type="domain" description="Protein kinase" evidence="10">
    <location>
        <begin position="52"/>
        <end position="410"/>
    </location>
</feature>
<dbReference type="InterPro" id="IPR000719">
    <property type="entry name" value="Prot_kinase_dom"/>
</dbReference>
<dbReference type="InterPro" id="IPR011009">
    <property type="entry name" value="Kinase-like_dom_sf"/>
</dbReference>
<dbReference type="PANTHER" id="PTHR24343:SF547">
    <property type="entry name" value="PROTEIN KINASE DOMAIN-CONTAINING PROTEIN"/>
    <property type="match status" value="1"/>
</dbReference>
<sequence length="462" mass="52128">MDKNAVTLDAEMVIFRAECHVAQCKSNQYQPYLHSGPQRQMPCVVQVPKNAFLWDWREGIMGFRDLDDPQCAVRNVPSCHHLPSTHQHILGDGKEKCAVALKLMDKRLITLEGDDLEAEVRAMRMLQHIGMDSALRSRHAIRWETAECPYNHYIATEYISNGSLISYMHKRFGEIRSDVHRYLGARANPVDAGKRVGTWFLHDVVLPLFHQILCALAYIHTQNVCHLDFDPYNVAVDRHRVVRLLDFGSSQLMDGRSSVGGGRDFPQIKTKLLYRSPELRKNNRDRATYQRFVAHRPPHATFRDEQKLIPPGFHGAKSDLFSAGVVCLEMTMFGFNYVGCTGPAFVSMQNPQYRDQFYAHVAKQCTTQTCVFCAHNLPIPPFILQTISKMMAPTPADRIHDAVALASEWKTNWDALLHKANDDVSRQVQHHQQPAAAAFTPSPVVARPTGSAAGQPTFATAC</sequence>
<evidence type="ECO:0000313" key="12">
    <source>
        <dbReference type="Proteomes" id="UP000265427"/>
    </source>
</evidence>